<keyword evidence="2" id="KW-1185">Reference proteome</keyword>
<evidence type="ECO:0000313" key="1">
    <source>
        <dbReference type="EMBL" id="RAJ75539.1"/>
    </source>
</evidence>
<dbReference type="EMBL" id="QLMA01000009">
    <property type="protein sequence ID" value="RAJ75539.1"/>
    <property type="molecule type" value="Genomic_DNA"/>
</dbReference>
<dbReference type="RefSeq" id="WP_111594696.1">
    <property type="nucleotide sequence ID" value="NZ_QLMA01000009.1"/>
</dbReference>
<sequence length="97" mass="10390">MAVTVKPHQCLFDIILRESGAADAIFLMAQANDISITDELTGGATLQTTNVVPINKSIISYYQHQQIFPGTSLTLQSTVATRGGIGYMGIGIDFKIS</sequence>
<gene>
    <name evidence="1" type="ORF">CLV59_109153</name>
</gene>
<evidence type="ECO:0000313" key="2">
    <source>
        <dbReference type="Proteomes" id="UP000249819"/>
    </source>
</evidence>
<dbReference type="Proteomes" id="UP000249819">
    <property type="component" value="Unassembled WGS sequence"/>
</dbReference>
<accession>A0A327VQ34</accession>
<reference evidence="1 2" key="1">
    <citation type="submission" date="2018-06" db="EMBL/GenBank/DDBJ databases">
        <title>Genomic Encyclopedia of Archaeal and Bacterial Type Strains, Phase II (KMG-II): from individual species to whole genera.</title>
        <authorList>
            <person name="Goeker M."/>
        </authorList>
    </citation>
    <scope>NUCLEOTIDE SEQUENCE [LARGE SCALE GENOMIC DNA]</scope>
    <source>
        <strain evidence="1 2">DSM 29821</strain>
    </source>
</reference>
<name>A0A327VQ34_9BACT</name>
<dbReference type="AlphaFoldDB" id="A0A327VQ34"/>
<proteinExistence type="predicted"/>
<dbReference type="OrthoDB" id="1100373at2"/>
<organism evidence="1 2">
    <name type="scientific">Chitinophaga dinghuensis</name>
    <dbReference type="NCBI Taxonomy" id="1539050"/>
    <lineage>
        <taxon>Bacteria</taxon>
        <taxon>Pseudomonadati</taxon>
        <taxon>Bacteroidota</taxon>
        <taxon>Chitinophagia</taxon>
        <taxon>Chitinophagales</taxon>
        <taxon>Chitinophagaceae</taxon>
        <taxon>Chitinophaga</taxon>
    </lineage>
</organism>
<comment type="caution">
    <text evidence="1">The sequence shown here is derived from an EMBL/GenBank/DDBJ whole genome shotgun (WGS) entry which is preliminary data.</text>
</comment>
<protein>
    <submittedName>
        <fullName evidence="1">Uncharacterized protein</fullName>
    </submittedName>
</protein>